<feature type="domain" description="DUF6351" evidence="2">
    <location>
        <begin position="46"/>
        <end position="761"/>
    </location>
</feature>
<proteinExistence type="predicted"/>
<feature type="chain" id="PRO_5038524623" description="DUF6351 domain-containing protein" evidence="1">
    <location>
        <begin position="26"/>
        <end position="768"/>
    </location>
</feature>
<sequence length="768" mass="82924">MMGGRRSLRASVAVVAAAATAFVLAAVPADAAPPGDTSPPTKDFVVEVLSSPPDQVSGDDARVSIRVPDVVKMKQVQVTLDGEVITDLFTPDPDDGRRLEGVITGLELGDNELVVSRNRPGNGRMSTTVTLTNHPITGPIFSGPQQQPFQCSTTGHRGNAELGPILDDDCSMETVVSFKYRTTGGSWADYDPDTARPDDMATTTTMDGDTVDYIVRWERGTINRFIYSIAVLSPDAQELDTPDLSAWNERLIYYFQGGVGIGHYQGNPSGSRMLYEHGLSLGYAIAYSTGTKTGEHYNLQVGGETAVMVKDRFVSAYDDPDYTVGVGGSGGGIQQYVYAQNHPGLIDAGVPQYSYPDMITQTIHIGDCELLERWMDLNVLQGNARWTDWALRSAIEGLNATDAVDNQAAALQPYLPRGATECMNAWRGLSPLTLNPNFGTAPGISGPDQVSTEWTHYGDAINVYGTAEDGFAARTWDNVGVQYGLQALLDGTITTDEFVALNATAGGWKNEPDMVQEGCPFIPELCTSPDNVDVWSVRNQTFDLSNPTAVAPRTEADPDAIEAAYQSGLVNHGDIEIPMIDWRNYLERELDMHNSHQSFAARQRLLDWDGDASNQIIWFTDVADVGGDRFDQTPLAFEVIDEWMRNIEANPNAGVAGNKPSRAVDSCFDTNGELIYAGADAWSGILDDGAAGVCTQQFPTYTTSRIVAGGPITGDVFKCVLQPFAQAIADGVYGDVTFTDEQLAVLSATFPDGVCDYAQGDARRPADL</sequence>
<dbReference type="Pfam" id="PF19878">
    <property type="entry name" value="DUF6351"/>
    <property type="match status" value="1"/>
</dbReference>
<accession>A0A4R7I5N1</accession>
<dbReference type="Proteomes" id="UP000294558">
    <property type="component" value="Unassembled WGS sequence"/>
</dbReference>
<reference evidence="3 4" key="1">
    <citation type="submission" date="2019-03" db="EMBL/GenBank/DDBJ databases">
        <title>Sequencing the genomes of 1000 actinobacteria strains.</title>
        <authorList>
            <person name="Klenk H.-P."/>
        </authorList>
    </citation>
    <scope>NUCLEOTIDE SEQUENCE [LARGE SCALE GENOMIC DNA]</scope>
    <source>
        <strain evidence="3 4">DSM 18936</strain>
    </source>
</reference>
<keyword evidence="1" id="KW-0732">Signal</keyword>
<dbReference type="EMBL" id="SOAU01000001">
    <property type="protein sequence ID" value="TDT18309.1"/>
    <property type="molecule type" value="Genomic_DNA"/>
</dbReference>
<evidence type="ECO:0000259" key="2">
    <source>
        <dbReference type="Pfam" id="PF19878"/>
    </source>
</evidence>
<organism evidence="3 4">
    <name type="scientific">Ilumatobacter fluminis</name>
    <dbReference type="NCBI Taxonomy" id="467091"/>
    <lineage>
        <taxon>Bacteria</taxon>
        <taxon>Bacillati</taxon>
        <taxon>Actinomycetota</taxon>
        <taxon>Acidimicrobiia</taxon>
        <taxon>Acidimicrobiales</taxon>
        <taxon>Ilumatobacteraceae</taxon>
        <taxon>Ilumatobacter</taxon>
    </lineage>
</organism>
<dbReference type="InterPro" id="IPR045556">
    <property type="entry name" value="DUF6351"/>
</dbReference>
<keyword evidence="4" id="KW-1185">Reference proteome</keyword>
<dbReference type="InterPro" id="IPR029058">
    <property type="entry name" value="AB_hydrolase_fold"/>
</dbReference>
<dbReference type="SUPFAM" id="SSF53474">
    <property type="entry name" value="alpha/beta-Hydrolases"/>
    <property type="match status" value="1"/>
</dbReference>
<protein>
    <recommendedName>
        <fullName evidence="2">DUF6351 domain-containing protein</fullName>
    </recommendedName>
</protein>
<evidence type="ECO:0000256" key="1">
    <source>
        <dbReference type="SAM" id="SignalP"/>
    </source>
</evidence>
<evidence type="ECO:0000313" key="3">
    <source>
        <dbReference type="EMBL" id="TDT18309.1"/>
    </source>
</evidence>
<feature type="signal peptide" evidence="1">
    <location>
        <begin position="1"/>
        <end position="25"/>
    </location>
</feature>
<name>A0A4R7I5N1_9ACTN</name>
<comment type="caution">
    <text evidence="3">The sequence shown here is derived from an EMBL/GenBank/DDBJ whole genome shotgun (WGS) entry which is preliminary data.</text>
</comment>
<dbReference type="AlphaFoldDB" id="A0A4R7I5N1"/>
<gene>
    <name evidence="3" type="ORF">BDK89_3928</name>
</gene>
<evidence type="ECO:0000313" key="4">
    <source>
        <dbReference type="Proteomes" id="UP000294558"/>
    </source>
</evidence>